<evidence type="ECO:0000256" key="1">
    <source>
        <dbReference type="ARBA" id="ARBA00010105"/>
    </source>
</evidence>
<dbReference type="GO" id="GO:0005737">
    <property type="term" value="C:cytoplasm"/>
    <property type="evidence" value="ECO:0007669"/>
    <property type="project" value="TreeGrafter"/>
</dbReference>
<reference evidence="3" key="1">
    <citation type="submission" date="2022-11" db="UniProtKB">
        <authorList>
            <consortium name="WormBaseParasite"/>
        </authorList>
    </citation>
    <scope>IDENTIFICATION</scope>
</reference>
<dbReference type="InterPro" id="IPR003226">
    <property type="entry name" value="MYG1_exonuclease"/>
</dbReference>
<dbReference type="WBParaSite" id="PSAMB.scaffold11size140128.g90.t1">
    <property type="protein sequence ID" value="PSAMB.scaffold11size140128.g90.t1"/>
    <property type="gene ID" value="PSAMB.scaffold11size140128.g90"/>
</dbReference>
<dbReference type="PANTHER" id="PTHR11215">
    <property type="entry name" value="METAL DEPENDENT HYDROLASE - RELATED"/>
    <property type="match status" value="1"/>
</dbReference>
<sequence>MAHKIGTHNGHFHCDEALACFMLKKLPEYSDSEIVRTRDTATLNKCNIVVDVGGVYDHHKMRYDHHQREFKDTMKSLDILPKFTTKLSSAGLVYAHYGRRVIGVILGVSNEDPCLDVLFEKVYESFIEEVDAGDNGIPPFDGTPRYHVSTTLAARVGHLNPPWNDEHKNYDEGFKKAVELVGTELTDRVKYYYKSWLPAREVVLKALNERFEVDEGGKVLMFADGGAPWKEHFFQLEEDLELQDERITYVTYPDDSGMWRIQAIPVNKLQGFESRLPLPEKWRGVRDADLEAVCGISGATFCHASGFIGGNKTREGALSMARKSLELAGQ</sequence>
<protein>
    <submittedName>
        <fullName evidence="3">MYG1 protein</fullName>
    </submittedName>
</protein>
<keyword evidence="2" id="KW-1185">Reference proteome</keyword>
<proteinExistence type="inferred from homology"/>
<dbReference type="Proteomes" id="UP000887566">
    <property type="component" value="Unplaced"/>
</dbReference>
<comment type="similarity">
    <text evidence="1">Belongs to the MYG1 family.</text>
</comment>
<dbReference type="AlphaFoldDB" id="A0A914URE8"/>
<evidence type="ECO:0000313" key="2">
    <source>
        <dbReference type="Proteomes" id="UP000887566"/>
    </source>
</evidence>
<evidence type="ECO:0000313" key="3">
    <source>
        <dbReference type="WBParaSite" id="PSAMB.scaffold11size140128.g90.t1"/>
    </source>
</evidence>
<dbReference type="PANTHER" id="PTHR11215:SF1">
    <property type="entry name" value="MYG1 EXONUCLEASE"/>
    <property type="match status" value="1"/>
</dbReference>
<dbReference type="GO" id="GO:0005634">
    <property type="term" value="C:nucleus"/>
    <property type="evidence" value="ECO:0007669"/>
    <property type="project" value="TreeGrafter"/>
</dbReference>
<name>A0A914URE8_9BILA</name>
<accession>A0A914URE8</accession>
<dbReference type="Pfam" id="PF03690">
    <property type="entry name" value="MYG1_exonuc"/>
    <property type="match status" value="1"/>
</dbReference>
<organism evidence="2 3">
    <name type="scientific">Plectus sambesii</name>
    <dbReference type="NCBI Taxonomy" id="2011161"/>
    <lineage>
        <taxon>Eukaryota</taxon>
        <taxon>Metazoa</taxon>
        <taxon>Ecdysozoa</taxon>
        <taxon>Nematoda</taxon>
        <taxon>Chromadorea</taxon>
        <taxon>Plectida</taxon>
        <taxon>Plectina</taxon>
        <taxon>Plectoidea</taxon>
        <taxon>Plectidae</taxon>
        <taxon>Plectus</taxon>
    </lineage>
</organism>